<organism evidence="2 3">
    <name type="scientific">Telluria aromaticivorans</name>
    <dbReference type="NCBI Taxonomy" id="2725995"/>
    <lineage>
        <taxon>Bacteria</taxon>
        <taxon>Pseudomonadati</taxon>
        <taxon>Pseudomonadota</taxon>
        <taxon>Betaproteobacteria</taxon>
        <taxon>Burkholderiales</taxon>
        <taxon>Oxalobacteraceae</taxon>
        <taxon>Telluria group</taxon>
        <taxon>Telluria</taxon>
    </lineage>
</organism>
<dbReference type="Proteomes" id="UP000533905">
    <property type="component" value="Unassembled WGS sequence"/>
</dbReference>
<evidence type="ECO:0008006" key="4">
    <source>
        <dbReference type="Google" id="ProtNLM"/>
    </source>
</evidence>
<evidence type="ECO:0000256" key="1">
    <source>
        <dbReference type="SAM" id="MobiDB-lite"/>
    </source>
</evidence>
<keyword evidence="3" id="KW-1185">Reference proteome</keyword>
<reference evidence="2 3" key="1">
    <citation type="submission" date="2020-04" db="EMBL/GenBank/DDBJ databases">
        <title>Massilia sp. nov., a cold adapted bacteria isolated from Arctic soil.</title>
        <authorList>
            <person name="Son J."/>
            <person name="Ka J.-O."/>
        </authorList>
    </citation>
    <scope>NUCLEOTIDE SEQUENCE [LARGE SCALE GENOMIC DNA]</scope>
    <source>
        <strain evidence="2 3">ML15P13</strain>
    </source>
</reference>
<name>A0A7Y2K2T4_9BURK</name>
<dbReference type="AlphaFoldDB" id="A0A7Y2K2T4"/>
<accession>A0A7Y2K2T4</accession>
<feature type="region of interest" description="Disordered" evidence="1">
    <location>
        <begin position="78"/>
        <end position="99"/>
    </location>
</feature>
<comment type="caution">
    <text evidence="2">The sequence shown here is derived from an EMBL/GenBank/DDBJ whole genome shotgun (WGS) entry which is preliminary data.</text>
</comment>
<dbReference type="RefSeq" id="WP_171088427.1">
    <property type="nucleotide sequence ID" value="NZ_JABAIV010000012.1"/>
</dbReference>
<sequence>MNIHITSSLRRVAAALLLAAGLGGCAVYGPPYAYDAGYPGYGYPTYVGPPIALDLGFGYYRGHGNYRNHHHHGWRHGGGGHHRGGWGHHRGGHGRHGRH</sequence>
<dbReference type="EMBL" id="JABAIV010000012">
    <property type="protein sequence ID" value="NNG25636.1"/>
    <property type="molecule type" value="Genomic_DNA"/>
</dbReference>
<evidence type="ECO:0000313" key="3">
    <source>
        <dbReference type="Proteomes" id="UP000533905"/>
    </source>
</evidence>
<evidence type="ECO:0000313" key="2">
    <source>
        <dbReference type="EMBL" id="NNG25636.1"/>
    </source>
</evidence>
<proteinExistence type="predicted"/>
<gene>
    <name evidence="2" type="ORF">HGB41_21870</name>
</gene>
<protein>
    <recommendedName>
        <fullName evidence="4">Lipoprotein</fullName>
    </recommendedName>
</protein>